<protein>
    <submittedName>
        <fullName evidence="1">Uncharacterized protein</fullName>
    </submittedName>
</protein>
<proteinExistence type="predicted"/>
<dbReference type="EMBL" id="CDMC01000019">
    <property type="protein sequence ID" value="CEL10535.1"/>
    <property type="molecule type" value="Genomic_DNA"/>
</dbReference>
<dbReference type="Proteomes" id="UP000054771">
    <property type="component" value="Unassembled WGS sequence"/>
</dbReference>
<evidence type="ECO:0000313" key="1">
    <source>
        <dbReference type="EMBL" id="CEL10535.1"/>
    </source>
</evidence>
<organism evidence="1 2">
    <name type="scientific">Aspergillus calidoustus</name>
    <dbReference type="NCBI Taxonomy" id="454130"/>
    <lineage>
        <taxon>Eukaryota</taxon>
        <taxon>Fungi</taxon>
        <taxon>Dikarya</taxon>
        <taxon>Ascomycota</taxon>
        <taxon>Pezizomycotina</taxon>
        <taxon>Eurotiomycetes</taxon>
        <taxon>Eurotiomycetidae</taxon>
        <taxon>Eurotiales</taxon>
        <taxon>Aspergillaceae</taxon>
        <taxon>Aspergillus</taxon>
        <taxon>Aspergillus subgen. Nidulantes</taxon>
    </lineage>
</organism>
<keyword evidence="2" id="KW-1185">Reference proteome</keyword>
<name>A0A0U5GGM1_ASPCI</name>
<evidence type="ECO:0000313" key="2">
    <source>
        <dbReference type="Proteomes" id="UP000054771"/>
    </source>
</evidence>
<dbReference type="STRING" id="454130.A0A0U5GGM1"/>
<accession>A0A0U5GGM1</accession>
<gene>
    <name evidence="1" type="ORF">ASPCAL13653</name>
</gene>
<dbReference type="OrthoDB" id="3231004at2759"/>
<reference evidence="2" key="1">
    <citation type="journal article" date="2016" name="Genome Announc.">
        <title>Draft genome sequences of fungus Aspergillus calidoustus.</title>
        <authorList>
            <person name="Horn F."/>
            <person name="Linde J."/>
            <person name="Mattern D.J."/>
            <person name="Walther G."/>
            <person name="Guthke R."/>
            <person name="Scherlach K."/>
            <person name="Martin K."/>
            <person name="Brakhage A.A."/>
            <person name="Petzke L."/>
            <person name="Valiante V."/>
        </authorList>
    </citation>
    <scope>NUCLEOTIDE SEQUENCE [LARGE SCALE GENOMIC DNA]</scope>
    <source>
        <strain evidence="2">SF006504</strain>
    </source>
</reference>
<sequence length="327" mass="35430">MVTPNRKDRTLVTSFDKTAPVSQVVSYSSRFVEKLSDITQLMNISASKSIKSGARFSSADVNAVVSVKVVNHYNSCWLGGIPGRVQLQTHGLRNFPRLFGDSFISSFAEGGELHGIISVSAFNRTQRSTLKSALESALNSATNNKDLTLASSIIADLDSALSESETTISVNWIGGGQIRNEHGHENNKWSLQDLIRAAASFPYPVPPVMGAAATDTADSFARELLDTYMAYKGHMRLLQDALAALESYHKNEAVDAVDVSIRDLGTARKMIRVEMAAIVDAIDRLDKHPERVEAIVAESKVTAPELWAVRLPVKLSSGLKASNAGEV</sequence>
<dbReference type="OMA" id="HAVITKY"/>
<dbReference type="AlphaFoldDB" id="A0A0U5GGM1"/>